<feature type="region of interest" description="Disordered" evidence="1">
    <location>
        <begin position="24"/>
        <end position="43"/>
    </location>
</feature>
<proteinExistence type="predicted"/>
<dbReference type="AlphaFoldDB" id="A0A3S5CNC2"/>
<keyword evidence="3" id="KW-1185">Reference proteome</keyword>
<accession>A0A3S5CNC2</accession>
<feature type="compositionally biased region" description="Low complexity" evidence="1">
    <location>
        <begin position="32"/>
        <end position="43"/>
    </location>
</feature>
<organism evidence="2 3">
    <name type="scientific">Protopolystoma xenopodis</name>
    <dbReference type="NCBI Taxonomy" id="117903"/>
    <lineage>
        <taxon>Eukaryota</taxon>
        <taxon>Metazoa</taxon>
        <taxon>Spiralia</taxon>
        <taxon>Lophotrochozoa</taxon>
        <taxon>Platyhelminthes</taxon>
        <taxon>Monogenea</taxon>
        <taxon>Polyopisthocotylea</taxon>
        <taxon>Polystomatidea</taxon>
        <taxon>Polystomatidae</taxon>
        <taxon>Protopolystoma</taxon>
    </lineage>
</organism>
<protein>
    <submittedName>
        <fullName evidence="2">Uncharacterized protein</fullName>
    </submittedName>
</protein>
<dbReference type="EMBL" id="CAAALY010059255">
    <property type="protein sequence ID" value="VEL22950.1"/>
    <property type="molecule type" value="Genomic_DNA"/>
</dbReference>
<evidence type="ECO:0000256" key="1">
    <source>
        <dbReference type="SAM" id="MobiDB-lite"/>
    </source>
</evidence>
<evidence type="ECO:0000313" key="2">
    <source>
        <dbReference type="EMBL" id="VEL22950.1"/>
    </source>
</evidence>
<comment type="caution">
    <text evidence="2">The sequence shown here is derived from an EMBL/GenBank/DDBJ whole genome shotgun (WGS) entry which is preliminary data.</text>
</comment>
<sequence length="221" mass="24671">MRLVILYFSWNKFLLSIPVERMTSTPKKGRRSSSSSSSSSSSPSFIVNLIHHSGLSTSGSAPSFLFPATKTCELCSFVCCSILAVDSSRCRVASVIRGLLVAVPPLFFLMNSASSVDHIFQHVRKLPILFMISSFFRTRHAVPSHSSYPILSMKLVADSYDLRQTVFWEDRHGFRIKKMRESILLPIPIVELLSRVVTSKTPSTGITDFNLHCLIIPCLSK</sequence>
<dbReference type="Proteomes" id="UP000784294">
    <property type="component" value="Unassembled WGS sequence"/>
</dbReference>
<evidence type="ECO:0000313" key="3">
    <source>
        <dbReference type="Proteomes" id="UP000784294"/>
    </source>
</evidence>
<gene>
    <name evidence="2" type="ORF">PXEA_LOCUS16390</name>
</gene>
<name>A0A3S5CNC2_9PLAT</name>
<reference evidence="2" key="1">
    <citation type="submission" date="2018-11" db="EMBL/GenBank/DDBJ databases">
        <authorList>
            <consortium name="Pathogen Informatics"/>
        </authorList>
    </citation>
    <scope>NUCLEOTIDE SEQUENCE</scope>
</reference>